<dbReference type="CDD" id="cd00006">
    <property type="entry name" value="PTS_IIA_man"/>
    <property type="match status" value="1"/>
</dbReference>
<keyword evidence="3" id="KW-0963">Cytoplasm</keyword>
<evidence type="ECO:0000256" key="6">
    <source>
        <dbReference type="ARBA" id="ARBA00022683"/>
    </source>
</evidence>
<accession>A0AB73A7P3</accession>
<comment type="subcellular location">
    <subcellularLocation>
        <location evidence="1">Cytoplasm</location>
    </subcellularLocation>
</comment>
<dbReference type="GO" id="GO:0016020">
    <property type="term" value="C:membrane"/>
    <property type="evidence" value="ECO:0007669"/>
    <property type="project" value="InterPro"/>
</dbReference>
<gene>
    <name evidence="9" type="ORF">D356_02083</name>
</gene>
<dbReference type="Gene3D" id="3.40.50.510">
    <property type="entry name" value="Phosphotransferase system, mannose-type IIA component"/>
    <property type="match status" value="1"/>
</dbReference>
<dbReference type="GO" id="GO:0005737">
    <property type="term" value="C:cytoplasm"/>
    <property type="evidence" value="ECO:0007669"/>
    <property type="project" value="UniProtKB-SubCell"/>
</dbReference>
<dbReference type="EMBL" id="ATIT01000113">
    <property type="protein sequence ID" value="EPI10446.1"/>
    <property type="molecule type" value="Genomic_DNA"/>
</dbReference>
<dbReference type="InterPro" id="IPR051471">
    <property type="entry name" value="Bacterial_PTS_sugar_comp"/>
</dbReference>
<evidence type="ECO:0000259" key="8">
    <source>
        <dbReference type="PROSITE" id="PS51096"/>
    </source>
</evidence>
<dbReference type="AlphaFoldDB" id="A0AB73A7P3"/>
<dbReference type="GO" id="GO:0016301">
    <property type="term" value="F:kinase activity"/>
    <property type="evidence" value="ECO:0007669"/>
    <property type="project" value="UniProtKB-KW"/>
</dbReference>
<dbReference type="GO" id="GO:0009401">
    <property type="term" value="P:phosphoenolpyruvate-dependent sugar phosphotransferase system"/>
    <property type="evidence" value="ECO:0007669"/>
    <property type="project" value="UniProtKB-KW"/>
</dbReference>
<dbReference type="InterPro" id="IPR033887">
    <property type="entry name" value="PTS_IIA_man"/>
</dbReference>
<evidence type="ECO:0000256" key="5">
    <source>
        <dbReference type="ARBA" id="ARBA00022679"/>
    </source>
</evidence>
<dbReference type="PANTHER" id="PTHR33799">
    <property type="entry name" value="PTS PERMEASE-RELATED-RELATED"/>
    <property type="match status" value="1"/>
</dbReference>
<evidence type="ECO:0000313" key="10">
    <source>
        <dbReference type="Proteomes" id="UP000014622"/>
    </source>
</evidence>
<protein>
    <submittedName>
        <fullName evidence="9">PTS system fructose IIA component</fullName>
    </submittedName>
</protein>
<dbReference type="RefSeq" id="WP_002329957.1">
    <property type="nucleotide sequence ID" value="NZ_KE352025.1"/>
</dbReference>
<name>A0AB73A7P3_ENTFC</name>
<dbReference type="Pfam" id="PF03610">
    <property type="entry name" value="EIIA-man"/>
    <property type="match status" value="1"/>
</dbReference>
<keyword evidence="7" id="KW-0418">Kinase</keyword>
<proteinExistence type="predicted"/>
<dbReference type="SUPFAM" id="SSF53062">
    <property type="entry name" value="PTS system fructose IIA component-like"/>
    <property type="match status" value="1"/>
</dbReference>
<dbReference type="PROSITE" id="PS51096">
    <property type="entry name" value="PTS_EIIA_TYPE_4"/>
    <property type="match status" value="1"/>
</dbReference>
<dbReference type="Proteomes" id="UP000014622">
    <property type="component" value="Unassembled WGS sequence"/>
</dbReference>
<sequence>MRKYLIATHGELAKGFQSSLNILADKGNDFQVINAYIIDEDYTPAIDEFIASVQPEEQGFIFTDLFGGSVNQKAFTELMNAKKDNIVIITNANLAVILSVLFLGGDEALSLEQIQQAVSESQVQVVPTQIADEDDDSIFD</sequence>
<dbReference type="InterPro" id="IPR004701">
    <property type="entry name" value="PTS_EIIA_man-typ"/>
</dbReference>
<evidence type="ECO:0000256" key="4">
    <source>
        <dbReference type="ARBA" id="ARBA00022597"/>
    </source>
</evidence>
<evidence type="ECO:0000256" key="1">
    <source>
        <dbReference type="ARBA" id="ARBA00004496"/>
    </source>
</evidence>
<evidence type="ECO:0000256" key="2">
    <source>
        <dbReference type="ARBA" id="ARBA00022448"/>
    </source>
</evidence>
<reference evidence="9 10" key="1">
    <citation type="submission" date="2013-06" db="EMBL/GenBank/DDBJ databases">
        <authorList>
            <person name="Weinstock G."/>
            <person name="Sodergren E."/>
            <person name="Lobos E.A."/>
            <person name="Fulton L."/>
            <person name="Fulton R."/>
            <person name="Courtney L."/>
            <person name="Fronick C."/>
            <person name="O'Laughlin M."/>
            <person name="Godfrey J."/>
            <person name="Wilson R.M."/>
            <person name="Miner T."/>
            <person name="Farmer C."/>
            <person name="Delehaunty K."/>
            <person name="Cordes M."/>
            <person name="Minx P."/>
            <person name="Tomlinson C."/>
            <person name="Chen J."/>
            <person name="Wollam A."/>
            <person name="Pepin K.H."/>
            <person name="Bhonagiri V."/>
            <person name="Zhang X."/>
            <person name="Warren W."/>
            <person name="Mitreva M."/>
            <person name="Mardis E.R."/>
            <person name="Wilson R.K."/>
        </authorList>
    </citation>
    <scope>NUCLEOTIDE SEQUENCE [LARGE SCALE GENOMIC DNA]</scope>
    <source>
        <strain evidence="9 10">SD2A-2</strain>
    </source>
</reference>
<keyword evidence="6" id="KW-0598">Phosphotransferase system</keyword>
<organism evidence="9 10">
    <name type="scientific">Enterococcus faecium SD2A-2</name>
    <dbReference type="NCBI Taxonomy" id="1244154"/>
    <lineage>
        <taxon>Bacteria</taxon>
        <taxon>Bacillati</taxon>
        <taxon>Bacillota</taxon>
        <taxon>Bacilli</taxon>
        <taxon>Lactobacillales</taxon>
        <taxon>Enterococcaceae</taxon>
        <taxon>Enterococcus</taxon>
    </lineage>
</organism>
<keyword evidence="5" id="KW-0808">Transferase</keyword>
<evidence type="ECO:0000256" key="3">
    <source>
        <dbReference type="ARBA" id="ARBA00022490"/>
    </source>
</evidence>
<keyword evidence="4" id="KW-0762">Sugar transport</keyword>
<dbReference type="PANTHER" id="PTHR33799:SF1">
    <property type="entry name" value="PTS SYSTEM MANNOSE-SPECIFIC EIIAB COMPONENT-RELATED"/>
    <property type="match status" value="1"/>
</dbReference>
<feature type="domain" description="PTS EIIA type-4" evidence="8">
    <location>
        <begin position="1"/>
        <end position="126"/>
    </location>
</feature>
<evidence type="ECO:0000313" key="9">
    <source>
        <dbReference type="EMBL" id="EPI10446.1"/>
    </source>
</evidence>
<dbReference type="InterPro" id="IPR036662">
    <property type="entry name" value="PTS_EIIA_man-typ_sf"/>
</dbReference>
<comment type="caution">
    <text evidence="9">The sequence shown here is derived from an EMBL/GenBank/DDBJ whole genome shotgun (WGS) entry which is preliminary data.</text>
</comment>
<evidence type="ECO:0000256" key="7">
    <source>
        <dbReference type="ARBA" id="ARBA00022777"/>
    </source>
</evidence>
<keyword evidence="2" id="KW-0813">Transport</keyword>